<protein>
    <submittedName>
        <fullName evidence="1">Uncharacterized protein</fullName>
    </submittedName>
</protein>
<reference evidence="1 2" key="1">
    <citation type="journal article" date="2021" name="BMC Genomics">
        <title>Datura genome reveals duplications of psychoactive alkaloid biosynthetic genes and high mutation rate following tissue culture.</title>
        <authorList>
            <person name="Rajewski A."/>
            <person name="Carter-House D."/>
            <person name="Stajich J."/>
            <person name="Litt A."/>
        </authorList>
    </citation>
    <scope>NUCLEOTIDE SEQUENCE [LARGE SCALE GENOMIC DNA]</scope>
    <source>
        <strain evidence="1">AR-01</strain>
    </source>
</reference>
<sequence length="181" mass="19858">YMVESYQDTSGNASLPYGMIVSRIINSMGVDVSAFPVKEISSTYNDRAFSSMGYILDENRLVKKESFKPKGMFSTLESCTIVPPDGSSSFVFSSLMIEIKDVKETQGAVAGDMHKSNKSLTVLISSVVNMKTKLILLQHEGVKSFNKVLRQVYSATTQVEVSDNELAVAIPNSYSSLSTRI</sequence>
<comment type="caution">
    <text evidence="1">The sequence shown here is derived from an EMBL/GenBank/DDBJ whole genome shotgun (WGS) entry which is preliminary data.</text>
</comment>
<keyword evidence="2" id="KW-1185">Reference proteome</keyword>
<dbReference type="EMBL" id="JACEIK010001754">
    <property type="protein sequence ID" value="MCD7471996.1"/>
    <property type="molecule type" value="Genomic_DNA"/>
</dbReference>
<evidence type="ECO:0000313" key="2">
    <source>
        <dbReference type="Proteomes" id="UP000823775"/>
    </source>
</evidence>
<evidence type="ECO:0000313" key="1">
    <source>
        <dbReference type="EMBL" id="MCD7471996.1"/>
    </source>
</evidence>
<accession>A0ABS8TM80</accession>
<name>A0ABS8TM80_DATST</name>
<gene>
    <name evidence="1" type="ORF">HAX54_012818</name>
</gene>
<proteinExistence type="predicted"/>
<dbReference type="Proteomes" id="UP000823775">
    <property type="component" value="Unassembled WGS sequence"/>
</dbReference>
<feature type="non-terminal residue" evidence="1">
    <location>
        <position position="1"/>
    </location>
</feature>
<organism evidence="1 2">
    <name type="scientific">Datura stramonium</name>
    <name type="common">Jimsonweed</name>
    <name type="synonym">Common thornapple</name>
    <dbReference type="NCBI Taxonomy" id="4076"/>
    <lineage>
        <taxon>Eukaryota</taxon>
        <taxon>Viridiplantae</taxon>
        <taxon>Streptophyta</taxon>
        <taxon>Embryophyta</taxon>
        <taxon>Tracheophyta</taxon>
        <taxon>Spermatophyta</taxon>
        <taxon>Magnoliopsida</taxon>
        <taxon>eudicotyledons</taxon>
        <taxon>Gunneridae</taxon>
        <taxon>Pentapetalae</taxon>
        <taxon>asterids</taxon>
        <taxon>lamiids</taxon>
        <taxon>Solanales</taxon>
        <taxon>Solanaceae</taxon>
        <taxon>Solanoideae</taxon>
        <taxon>Datureae</taxon>
        <taxon>Datura</taxon>
    </lineage>
</organism>